<evidence type="ECO:0008006" key="5">
    <source>
        <dbReference type="Google" id="ProtNLM"/>
    </source>
</evidence>
<dbReference type="Gene3D" id="3.40.50.2000">
    <property type="entry name" value="Glycogen Phosphorylase B"/>
    <property type="match status" value="2"/>
</dbReference>
<reference evidence="3 4" key="1">
    <citation type="submission" date="2016-09" db="EMBL/GenBank/DDBJ databases">
        <title>Desulfuribacillus arsenicus sp. nov., an obligately anaerobic, dissimilatory arsenic- and antimonate-reducing bacterium isolated from anoxic sediments.</title>
        <authorList>
            <person name="Abin C.A."/>
            <person name="Hollibaugh J.T."/>
        </authorList>
    </citation>
    <scope>NUCLEOTIDE SEQUENCE [LARGE SCALE GENOMIC DNA]</scope>
    <source>
        <strain evidence="3 4">MLFW-2</strain>
    </source>
</reference>
<keyword evidence="4" id="KW-1185">Reference proteome</keyword>
<dbReference type="SUPFAM" id="SSF53756">
    <property type="entry name" value="UDP-Glycosyltransferase/glycogen phosphorylase"/>
    <property type="match status" value="1"/>
</dbReference>
<name>A0A1E5L9B7_9FIRM</name>
<sequence>MRILHVYDKSTGGVNRYTLNMNHAILDLRNDVEIYNYVLSTANESLDLLQYKNDRNHFHFFYDEENEFRELNVLNDCSNSDIEADFDTYIKEIRPDVVNFQHLNKIGMSLVSISKQNDVPTILTLHDYWLICPRYFLLKDDFTVCTDNNRGIDCYECNELPDANYYKLKNNELEYRYRYWYMKGIISDNVDRLIAVSDSIKYRLMEEGIDKNKITTIYPVVVNHESVDSHKTNKRVDNSIHFGFIGYVSALKGTHILLEAYRLLDRCDIELHIYGTVDPLFQKEFENFQGLPKLNIYGEYRPDDLMTIFENIDILIVPSTWPETGPLVIQEALMHNTPVIAANIGGAPEYVKEDYGLLFSAGDIEDLKNKMSIITHEMIDTLKKNIPVFPSIQDFASEIMETYINLINTKSKIQKRRVYANNNHRFVLSLQDAVGIKSVRIRNSIKKILCLLEKYGMKQVIIFGAGKYGKKLVNVLLQEGFIVAAILDNNPKLNNTFYMNVPIYVPTTYSKMSQIEADIIIIVSEWELEIKEQLGNMGLGIPVIGVYSFNKENFETHKEGP</sequence>
<evidence type="ECO:0000313" key="4">
    <source>
        <dbReference type="Proteomes" id="UP000095255"/>
    </source>
</evidence>
<proteinExistence type="predicted"/>
<evidence type="ECO:0000313" key="3">
    <source>
        <dbReference type="EMBL" id="OEH86745.1"/>
    </source>
</evidence>
<dbReference type="RefSeq" id="WP_069700622.1">
    <property type="nucleotide sequence ID" value="NZ_MJAT01000001.1"/>
</dbReference>
<dbReference type="InterPro" id="IPR036291">
    <property type="entry name" value="NAD(P)-bd_dom_sf"/>
</dbReference>
<accession>A0A1E5L9B7</accession>
<feature type="domain" description="Glycosyltransferase subfamily 4-like N-terminal" evidence="2">
    <location>
        <begin position="12"/>
        <end position="221"/>
    </location>
</feature>
<dbReference type="Pfam" id="PF00534">
    <property type="entry name" value="Glycos_transf_1"/>
    <property type="match status" value="1"/>
</dbReference>
<dbReference type="PANTHER" id="PTHR12526">
    <property type="entry name" value="GLYCOSYLTRANSFERASE"/>
    <property type="match status" value="1"/>
</dbReference>
<dbReference type="GO" id="GO:0016757">
    <property type="term" value="F:glycosyltransferase activity"/>
    <property type="evidence" value="ECO:0007669"/>
    <property type="project" value="InterPro"/>
</dbReference>
<protein>
    <recommendedName>
        <fullName evidence="5">Glycosyl transferase family 1 domain-containing protein</fullName>
    </recommendedName>
</protein>
<gene>
    <name evidence="3" type="ORF">BHU72_00265</name>
</gene>
<feature type="domain" description="Glycosyl transferase family 1" evidence="1">
    <location>
        <begin position="231"/>
        <end position="374"/>
    </location>
</feature>
<evidence type="ECO:0000259" key="1">
    <source>
        <dbReference type="Pfam" id="PF00534"/>
    </source>
</evidence>
<dbReference type="OrthoDB" id="9814612at2"/>
<organism evidence="3 4">
    <name type="scientific">Desulfuribacillus stibiiarsenatis</name>
    <dbReference type="NCBI Taxonomy" id="1390249"/>
    <lineage>
        <taxon>Bacteria</taxon>
        <taxon>Bacillati</taxon>
        <taxon>Bacillota</taxon>
        <taxon>Desulfuribacillia</taxon>
        <taxon>Desulfuribacillales</taxon>
        <taxon>Desulfuribacillaceae</taxon>
        <taxon>Desulfuribacillus</taxon>
    </lineage>
</organism>
<dbReference type="InterPro" id="IPR001296">
    <property type="entry name" value="Glyco_trans_1"/>
</dbReference>
<dbReference type="AlphaFoldDB" id="A0A1E5L9B7"/>
<comment type="caution">
    <text evidence="3">The sequence shown here is derived from an EMBL/GenBank/DDBJ whole genome shotgun (WGS) entry which is preliminary data.</text>
</comment>
<dbReference type="Pfam" id="PF13439">
    <property type="entry name" value="Glyco_transf_4"/>
    <property type="match status" value="1"/>
</dbReference>
<dbReference type="EMBL" id="MJAT01000001">
    <property type="protein sequence ID" value="OEH86745.1"/>
    <property type="molecule type" value="Genomic_DNA"/>
</dbReference>
<evidence type="ECO:0000259" key="2">
    <source>
        <dbReference type="Pfam" id="PF13439"/>
    </source>
</evidence>
<dbReference type="InterPro" id="IPR028098">
    <property type="entry name" value="Glyco_trans_4-like_N"/>
</dbReference>
<dbReference type="PANTHER" id="PTHR12526:SF638">
    <property type="entry name" value="SPORE COAT PROTEIN SA"/>
    <property type="match status" value="1"/>
</dbReference>
<dbReference type="STRING" id="1390249.BHU72_00265"/>
<dbReference type="Proteomes" id="UP000095255">
    <property type="component" value="Unassembled WGS sequence"/>
</dbReference>
<dbReference type="Gene3D" id="3.40.50.720">
    <property type="entry name" value="NAD(P)-binding Rossmann-like Domain"/>
    <property type="match status" value="1"/>
</dbReference>
<dbReference type="SUPFAM" id="SSF51735">
    <property type="entry name" value="NAD(P)-binding Rossmann-fold domains"/>
    <property type="match status" value="1"/>
</dbReference>